<keyword evidence="4" id="KW-1185">Reference proteome</keyword>
<dbReference type="EMBL" id="FNCE01000002">
    <property type="protein sequence ID" value="SDF78276.1"/>
    <property type="molecule type" value="Genomic_DNA"/>
</dbReference>
<feature type="compositionally biased region" description="Polar residues" evidence="1">
    <location>
        <begin position="71"/>
        <end position="81"/>
    </location>
</feature>
<proteinExistence type="predicted"/>
<sequence>MYEIEVELDDGDWLLQGFCLDRNDALACAIRMASGSKPRRCRVVSLTWWPDSGRLNRNTLLEAAGPEQIPRPTTSSASPGSTEIAAVQPATRSSHAPAPAGRTTRAPKWPPPARIGQWLLIALALLVGAPLGGALTVYLVLLIA</sequence>
<evidence type="ECO:0000313" key="4">
    <source>
        <dbReference type="Proteomes" id="UP000199415"/>
    </source>
</evidence>
<evidence type="ECO:0000256" key="2">
    <source>
        <dbReference type="SAM" id="Phobius"/>
    </source>
</evidence>
<feature type="transmembrane region" description="Helical" evidence="2">
    <location>
        <begin position="118"/>
        <end position="143"/>
    </location>
</feature>
<keyword evidence="2" id="KW-1133">Transmembrane helix</keyword>
<keyword evidence="2" id="KW-0812">Transmembrane</keyword>
<evidence type="ECO:0000313" key="3">
    <source>
        <dbReference type="EMBL" id="SDF78276.1"/>
    </source>
</evidence>
<feature type="region of interest" description="Disordered" evidence="1">
    <location>
        <begin position="62"/>
        <end position="108"/>
    </location>
</feature>
<feature type="compositionally biased region" description="Low complexity" evidence="1">
    <location>
        <begin position="96"/>
        <end position="107"/>
    </location>
</feature>
<keyword evidence="2" id="KW-0472">Membrane</keyword>
<organism evidence="3 4">
    <name type="scientific">Limimonas halophila</name>
    <dbReference type="NCBI Taxonomy" id="1082479"/>
    <lineage>
        <taxon>Bacteria</taxon>
        <taxon>Pseudomonadati</taxon>
        <taxon>Pseudomonadota</taxon>
        <taxon>Alphaproteobacteria</taxon>
        <taxon>Rhodospirillales</taxon>
        <taxon>Rhodovibrionaceae</taxon>
        <taxon>Limimonas</taxon>
    </lineage>
</organism>
<reference evidence="3 4" key="1">
    <citation type="submission" date="2016-10" db="EMBL/GenBank/DDBJ databases">
        <authorList>
            <person name="de Groot N.N."/>
        </authorList>
    </citation>
    <scope>NUCLEOTIDE SEQUENCE [LARGE SCALE GENOMIC DNA]</scope>
    <source>
        <strain evidence="3 4">DSM 25584</strain>
    </source>
</reference>
<dbReference type="RefSeq" id="WP_090018955.1">
    <property type="nucleotide sequence ID" value="NZ_FNCE01000002.1"/>
</dbReference>
<gene>
    <name evidence="3" type="ORF">SAMN05216241_102338</name>
</gene>
<dbReference type="AlphaFoldDB" id="A0A1G7NW62"/>
<accession>A0A1G7NW62</accession>
<name>A0A1G7NW62_9PROT</name>
<dbReference type="Proteomes" id="UP000199415">
    <property type="component" value="Unassembled WGS sequence"/>
</dbReference>
<protein>
    <submittedName>
        <fullName evidence="3">Uncharacterized protein</fullName>
    </submittedName>
</protein>
<evidence type="ECO:0000256" key="1">
    <source>
        <dbReference type="SAM" id="MobiDB-lite"/>
    </source>
</evidence>